<dbReference type="PANTHER" id="PTHR43434">
    <property type="entry name" value="PHOSPHOGLYCOLATE PHOSPHATASE"/>
    <property type="match status" value="1"/>
</dbReference>
<dbReference type="STRING" id="990371.SAMN05421813_11029"/>
<evidence type="ECO:0000313" key="5">
    <source>
        <dbReference type="EMBL" id="SDM34080.1"/>
    </source>
</evidence>
<dbReference type="EMBL" id="FNHH01000010">
    <property type="protein sequence ID" value="SDM34080.1"/>
    <property type="molecule type" value="Genomic_DNA"/>
</dbReference>
<dbReference type="OrthoDB" id="9792518at2"/>
<sequence length="210" mass="24415">MVKPDSLIFDLDGTLWDALDTYLASWNEGAKAENLNRIFTRDDLHYVMGWERSKVLDHMFPGTSIERQEEIYRTINEYRMKLMPEMGGVLYEGVRDGLIRLADKYRLLIVSNCPKNLITEFMKWAEIEQYITDEMAHGVNSMPKHHNIKLLVDKHNLKNPVYIGDTHGDSIETRKAGLPFVLLTYGFGTSDDYDLKFDDFNSLTNYFMSL</sequence>
<evidence type="ECO:0000256" key="2">
    <source>
        <dbReference type="ARBA" id="ARBA00004818"/>
    </source>
</evidence>
<organism evidence="5 6">
    <name type="scientific">Daejeonella rubra</name>
    <dbReference type="NCBI Taxonomy" id="990371"/>
    <lineage>
        <taxon>Bacteria</taxon>
        <taxon>Pseudomonadati</taxon>
        <taxon>Bacteroidota</taxon>
        <taxon>Sphingobacteriia</taxon>
        <taxon>Sphingobacteriales</taxon>
        <taxon>Sphingobacteriaceae</taxon>
        <taxon>Daejeonella</taxon>
    </lineage>
</organism>
<dbReference type="Proteomes" id="UP000199226">
    <property type="component" value="Unassembled WGS sequence"/>
</dbReference>
<dbReference type="PANTHER" id="PTHR43434:SF1">
    <property type="entry name" value="PHOSPHOGLYCOLATE PHOSPHATASE"/>
    <property type="match status" value="1"/>
</dbReference>
<dbReference type="GO" id="GO:0008967">
    <property type="term" value="F:phosphoglycolate phosphatase activity"/>
    <property type="evidence" value="ECO:0007669"/>
    <property type="project" value="UniProtKB-EC"/>
</dbReference>
<dbReference type="SUPFAM" id="SSF56784">
    <property type="entry name" value="HAD-like"/>
    <property type="match status" value="1"/>
</dbReference>
<dbReference type="RefSeq" id="WP_090704002.1">
    <property type="nucleotide sequence ID" value="NZ_FNHH01000010.1"/>
</dbReference>
<comment type="pathway">
    <text evidence="2">Organic acid metabolism; glycolate biosynthesis; glycolate from 2-phosphoglycolate: step 1/1.</text>
</comment>
<dbReference type="InterPro" id="IPR050155">
    <property type="entry name" value="HAD-like_hydrolase_sf"/>
</dbReference>
<dbReference type="SFLD" id="SFLDS00003">
    <property type="entry name" value="Haloacid_Dehalogenase"/>
    <property type="match status" value="1"/>
</dbReference>
<dbReference type="AlphaFoldDB" id="A0A1G9SFG5"/>
<dbReference type="Pfam" id="PF13419">
    <property type="entry name" value="HAD_2"/>
    <property type="match status" value="1"/>
</dbReference>
<evidence type="ECO:0000256" key="4">
    <source>
        <dbReference type="ARBA" id="ARBA00013078"/>
    </source>
</evidence>
<reference evidence="6" key="1">
    <citation type="submission" date="2016-10" db="EMBL/GenBank/DDBJ databases">
        <authorList>
            <person name="Varghese N."/>
            <person name="Submissions S."/>
        </authorList>
    </citation>
    <scope>NUCLEOTIDE SEQUENCE [LARGE SCALE GENOMIC DNA]</scope>
    <source>
        <strain evidence="6">DSM 24536</strain>
    </source>
</reference>
<dbReference type="InterPro" id="IPR023198">
    <property type="entry name" value="PGP-like_dom2"/>
</dbReference>
<dbReference type="Gene3D" id="3.40.50.1000">
    <property type="entry name" value="HAD superfamily/HAD-like"/>
    <property type="match status" value="1"/>
</dbReference>
<gene>
    <name evidence="5" type="ORF">SAMN05421813_11029</name>
</gene>
<comment type="catalytic activity">
    <reaction evidence="1">
        <text>2-phosphoglycolate + H2O = glycolate + phosphate</text>
        <dbReference type="Rhea" id="RHEA:14369"/>
        <dbReference type="ChEBI" id="CHEBI:15377"/>
        <dbReference type="ChEBI" id="CHEBI:29805"/>
        <dbReference type="ChEBI" id="CHEBI:43474"/>
        <dbReference type="ChEBI" id="CHEBI:58033"/>
        <dbReference type="EC" id="3.1.3.18"/>
    </reaction>
</comment>
<dbReference type="EC" id="3.1.3.18" evidence="4"/>
<evidence type="ECO:0000313" key="6">
    <source>
        <dbReference type="Proteomes" id="UP000199226"/>
    </source>
</evidence>
<evidence type="ECO:0000256" key="3">
    <source>
        <dbReference type="ARBA" id="ARBA00006171"/>
    </source>
</evidence>
<dbReference type="GO" id="GO:0006281">
    <property type="term" value="P:DNA repair"/>
    <property type="evidence" value="ECO:0007669"/>
    <property type="project" value="TreeGrafter"/>
</dbReference>
<accession>A0A1G9SFG5</accession>
<keyword evidence="6" id="KW-1185">Reference proteome</keyword>
<evidence type="ECO:0000256" key="1">
    <source>
        <dbReference type="ARBA" id="ARBA00000830"/>
    </source>
</evidence>
<protein>
    <recommendedName>
        <fullName evidence="4">phosphoglycolate phosphatase</fullName>
        <ecNumber evidence="4">3.1.3.18</ecNumber>
    </recommendedName>
</protein>
<dbReference type="InterPro" id="IPR041492">
    <property type="entry name" value="HAD_2"/>
</dbReference>
<name>A0A1G9SFG5_9SPHI</name>
<dbReference type="InterPro" id="IPR023214">
    <property type="entry name" value="HAD_sf"/>
</dbReference>
<dbReference type="SFLD" id="SFLDG01129">
    <property type="entry name" value="C1.5:_HAD__Beta-PGM__Phosphata"/>
    <property type="match status" value="1"/>
</dbReference>
<proteinExistence type="inferred from homology"/>
<dbReference type="Gene3D" id="1.10.150.240">
    <property type="entry name" value="Putative phosphatase, domain 2"/>
    <property type="match status" value="1"/>
</dbReference>
<comment type="similarity">
    <text evidence="3">Belongs to the HAD-like hydrolase superfamily. CbbY/CbbZ/Gph/YieH family.</text>
</comment>
<dbReference type="InterPro" id="IPR036412">
    <property type="entry name" value="HAD-like_sf"/>
</dbReference>